<accession>A0A9P0PN21</accession>
<gene>
    <name evidence="1" type="ORF">ACAOBT_LOCUS19746</name>
</gene>
<protein>
    <recommendedName>
        <fullName evidence="3">N-acetyltransferase domain-containing protein</fullName>
    </recommendedName>
</protein>
<keyword evidence="2" id="KW-1185">Reference proteome</keyword>
<reference evidence="1" key="1">
    <citation type="submission" date="2022-03" db="EMBL/GenBank/DDBJ databases">
        <authorList>
            <person name="Sayadi A."/>
        </authorList>
    </citation>
    <scope>NUCLEOTIDE SEQUENCE</scope>
</reference>
<dbReference type="InterPro" id="IPR016181">
    <property type="entry name" value="Acyl_CoA_acyltransferase"/>
</dbReference>
<evidence type="ECO:0000313" key="1">
    <source>
        <dbReference type="EMBL" id="CAH1990578.1"/>
    </source>
</evidence>
<dbReference type="Gene3D" id="3.40.630.30">
    <property type="match status" value="1"/>
</dbReference>
<dbReference type="OrthoDB" id="6588672at2759"/>
<sequence>MESGSKTYMPCTLNHCWILLRSTTLPRMWSVKSYNEKLIHTMKDRVSIIAIDEENDEIAGALILKAVKKCDYGRVFSRVMLSDGVIYQSVKEFMNYVNRKVDIYEHFQCEIFLRFYLLCITPPYRGRGLGFQMMLTDN</sequence>
<evidence type="ECO:0000313" key="2">
    <source>
        <dbReference type="Proteomes" id="UP001152888"/>
    </source>
</evidence>
<dbReference type="Proteomes" id="UP001152888">
    <property type="component" value="Unassembled WGS sequence"/>
</dbReference>
<comment type="caution">
    <text evidence="1">The sequence shown here is derived from an EMBL/GenBank/DDBJ whole genome shotgun (WGS) entry which is preliminary data.</text>
</comment>
<dbReference type="AlphaFoldDB" id="A0A9P0PN21"/>
<dbReference type="SUPFAM" id="SSF55729">
    <property type="entry name" value="Acyl-CoA N-acyltransferases (Nat)"/>
    <property type="match status" value="1"/>
</dbReference>
<evidence type="ECO:0008006" key="3">
    <source>
        <dbReference type="Google" id="ProtNLM"/>
    </source>
</evidence>
<proteinExistence type="predicted"/>
<organism evidence="1 2">
    <name type="scientific">Acanthoscelides obtectus</name>
    <name type="common">Bean weevil</name>
    <name type="synonym">Bruchus obtectus</name>
    <dbReference type="NCBI Taxonomy" id="200917"/>
    <lineage>
        <taxon>Eukaryota</taxon>
        <taxon>Metazoa</taxon>
        <taxon>Ecdysozoa</taxon>
        <taxon>Arthropoda</taxon>
        <taxon>Hexapoda</taxon>
        <taxon>Insecta</taxon>
        <taxon>Pterygota</taxon>
        <taxon>Neoptera</taxon>
        <taxon>Endopterygota</taxon>
        <taxon>Coleoptera</taxon>
        <taxon>Polyphaga</taxon>
        <taxon>Cucujiformia</taxon>
        <taxon>Chrysomeloidea</taxon>
        <taxon>Chrysomelidae</taxon>
        <taxon>Bruchinae</taxon>
        <taxon>Bruchini</taxon>
        <taxon>Acanthoscelides</taxon>
    </lineage>
</organism>
<dbReference type="EMBL" id="CAKOFQ010007092">
    <property type="protein sequence ID" value="CAH1990578.1"/>
    <property type="molecule type" value="Genomic_DNA"/>
</dbReference>
<name>A0A9P0PN21_ACAOB</name>